<dbReference type="InterPro" id="IPR038570">
    <property type="entry name" value="HicA_sf"/>
</dbReference>
<name>A0A1D8CXB9_CHLLM</name>
<dbReference type="KEGG" id="clz:BIU88_05065"/>
<gene>
    <name evidence="8" type="ORF">BIU88_05065</name>
</gene>
<dbReference type="STRING" id="274537.BIU88_05065"/>
<keyword evidence="2" id="KW-1277">Toxin-antitoxin system</keyword>
<keyword evidence="6" id="KW-0694">RNA-binding</keyword>
<keyword evidence="7" id="KW-0346">Stress response</keyword>
<dbReference type="SUPFAM" id="SSF54786">
    <property type="entry name" value="YcfA/nrd intein domain"/>
    <property type="match status" value="1"/>
</dbReference>
<comment type="similarity">
    <text evidence="1">Belongs to the HicA mRNA interferase family.</text>
</comment>
<evidence type="ECO:0000313" key="8">
    <source>
        <dbReference type="EMBL" id="AOS83570.1"/>
    </source>
</evidence>
<dbReference type="GO" id="GO:0016787">
    <property type="term" value="F:hydrolase activity"/>
    <property type="evidence" value="ECO:0007669"/>
    <property type="project" value="UniProtKB-KW"/>
</dbReference>
<evidence type="ECO:0000256" key="1">
    <source>
        <dbReference type="ARBA" id="ARBA00006620"/>
    </source>
</evidence>
<accession>A0A1D8CXB9</accession>
<evidence type="ECO:0000256" key="5">
    <source>
        <dbReference type="ARBA" id="ARBA00022801"/>
    </source>
</evidence>
<evidence type="ECO:0000256" key="6">
    <source>
        <dbReference type="ARBA" id="ARBA00022884"/>
    </source>
</evidence>
<evidence type="ECO:0008006" key="10">
    <source>
        <dbReference type="Google" id="ProtNLM"/>
    </source>
</evidence>
<dbReference type="GO" id="GO:0004519">
    <property type="term" value="F:endonuclease activity"/>
    <property type="evidence" value="ECO:0007669"/>
    <property type="project" value="UniProtKB-KW"/>
</dbReference>
<evidence type="ECO:0000256" key="7">
    <source>
        <dbReference type="ARBA" id="ARBA00023016"/>
    </source>
</evidence>
<evidence type="ECO:0000256" key="2">
    <source>
        <dbReference type="ARBA" id="ARBA00022649"/>
    </source>
</evidence>
<dbReference type="GO" id="GO:0003729">
    <property type="term" value="F:mRNA binding"/>
    <property type="evidence" value="ECO:0007669"/>
    <property type="project" value="InterPro"/>
</dbReference>
<keyword evidence="9" id="KW-1185">Reference proteome</keyword>
<dbReference type="AlphaFoldDB" id="A0A1D8CXB9"/>
<organism evidence="8 9">
    <name type="scientific">Chlorobaculum limnaeum</name>
    <dbReference type="NCBI Taxonomy" id="274537"/>
    <lineage>
        <taxon>Bacteria</taxon>
        <taxon>Pseudomonadati</taxon>
        <taxon>Chlorobiota</taxon>
        <taxon>Chlorobiia</taxon>
        <taxon>Chlorobiales</taxon>
        <taxon>Chlorobiaceae</taxon>
        <taxon>Chlorobaculum</taxon>
    </lineage>
</organism>
<protein>
    <recommendedName>
        <fullName evidence="10">Toxin HicA</fullName>
    </recommendedName>
</protein>
<evidence type="ECO:0000313" key="9">
    <source>
        <dbReference type="Proteomes" id="UP000095185"/>
    </source>
</evidence>
<dbReference type="OrthoDB" id="9798547at2"/>
<evidence type="ECO:0000256" key="3">
    <source>
        <dbReference type="ARBA" id="ARBA00022722"/>
    </source>
</evidence>
<proteinExistence type="inferred from homology"/>
<sequence length="69" mass="7891">MPFKYKEIEKRLLKMGYAIVRQKGSHVIFSDGKNTFPVPNHGSKDISPGVERQLLKILGMSIDEFRSVK</sequence>
<keyword evidence="3" id="KW-0540">Nuclease</keyword>
<dbReference type="Gene3D" id="3.30.920.30">
    <property type="entry name" value="Hypothetical protein"/>
    <property type="match status" value="1"/>
</dbReference>
<dbReference type="EMBL" id="CP017305">
    <property type="protein sequence ID" value="AOS83570.1"/>
    <property type="molecule type" value="Genomic_DNA"/>
</dbReference>
<keyword evidence="4" id="KW-0255">Endonuclease</keyword>
<evidence type="ECO:0000256" key="4">
    <source>
        <dbReference type="ARBA" id="ARBA00022759"/>
    </source>
</evidence>
<dbReference type="Proteomes" id="UP000095185">
    <property type="component" value="Chromosome"/>
</dbReference>
<dbReference type="RefSeq" id="WP_069809286.1">
    <property type="nucleotide sequence ID" value="NZ_CP017305.1"/>
</dbReference>
<dbReference type="InterPro" id="IPR012933">
    <property type="entry name" value="HicA_mRNA_interferase"/>
</dbReference>
<dbReference type="Pfam" id="PF07927">
    <property type="entry name" value="HicA_toxin"/>
    <property type="match status" value="1"/>
</dbReference>
<reference evidence="8" key="1">
    <citation type="submission" date="2016-09" db="EMBL/GenBank/DDBJ databases">
        <title>Genome sequence of Chlorobaculum limnaeum.</title>
        <authorList>
            <person name="Liu Z."/>
            <person name="Tank M."/>
            <person name="Bryant D.A."/>
        </authorList>
    </citation>
    <scope>NUCLEOTIDE SEQUENCE [LARGE SCALE GENOMIC DNA]</scope>
    <source>
        <strain evidence="8">DSM 1677</strain>
    </source>
</reference>
<keyword evidence="5" id="KW-0378">Hydrolase</keyword>